<comment type="pathway">
    <text evidence="2">Protein modification; protein sumoylation.</text>
</comment>
<evidence type="ECO:0000256" key="6">
    <source>
        <dbReference type="ARBA" id="ARBA00022840"/>
    </source>
</evidence>
<evidence type="ECO:0000256" key="3">
    <source>
        <dbReference type="ARBA" id="ARBA00022679"/>
    </source>
</evidence>
<name>A0A182XDZ2_ANOQN</name>
<dbReference type="Gene3D" id="3.10.110.10">
    <property type="entry name" value="Ubiquitin Conjugating Enzyme"/>
    <property type="match status" value="1"/>
</dbReference>
<dbReference type="GO" id="GO:0005634">
    <property type="term" value="C:nucleus"/>
    <property type="evidence" value="ECO:0007669"/>
    <property type="project" value="UniProtKB-SubCell"/>
</dbReference>
<keyword evidence="3" id="KW-0808">Transferase</keyword>
<evidence type="ECO:0000259" key="10">
    <source>
        <dbReference type="PROSITE" id="PS50127"/>
    </source>
</evidence>
<dbReference type="InterPro" id="IPR000608">
    <property type="entry name" value="UBC"/>
</dbReference>
<accession>A0A182XDZ2</accession>
<keyword evidence="7" id="KW-0539">Nucleus</keyword>
<feature type="domain" description="UBC core" evidence="10">
    <location>
        <begin position="78"/>
        <end position="231"/>
    </location>
</feature>
<dbReference type="AlphaFoldDB" id="A0A182XDZ2"/>
<dbReference type="SMART" id="SM00212">
    <property type="entry name" value="UBCc"/>
    <property type="match status" value="1"/>
</dbReference>
<reference evidence="11" key="1">
    <citation type="submission" date="2020-05" db="UniProtKB">
        <authorList>
            <consortium name="EnsemblMetazoa"/>
        </authorList>
    </citation>
    <scope>IDENTIFICATION</scope>
    <source>
        <strain evidence="11">SANGQUA</strain>
    </source>
</reference>
<dbReference type="GO" id="GO:0005694">
    <property type="term" value="C:chromosome"/>
    <property type="evidence" value="ECO:0007669"/>
    <property type="project" value="UniProtKB-ARBA"/>
</dbReference>
<protein>
    <recommendedName>
        <fullName evidence="8">SUMO-conjugating enzyme UBC9</fullName>
    </recommendedName>
    <alternativeName>
        <fullName evidence="9">Ubiquitin carrier protein 9</fullName>
    </alternativeName>
</protein>
<proteinExistence type="predicted"/>
<dbReference type="VEuPathDB" id="VectorBase:AQUA008045"/>
<dbReference type="Pfam" id="PF00179">
    <property type="entry name" value="UQ_con"/>
    <property type="match status" value="1"/>
</dbReference>
<evidence type="ECO:0000313" key="12">
    <source>
        <dbReference type="Proteomes" id="UP000076407"/>
    </source>
</evidence>
<dbReference type="Proteomes" id="UP000076407">
    <property type="component" value="Unassembled WGS sequence"/>
</dbReference>
<keyword evidence="12" id="KW-1185">Reference proteome</keyword>
<sequence length="232" mass="26417">DNLLNRFEPIDSFLLLFTGKPVSFTVKLLPAPVEFEANASVLRLSLFVCVCERLFPLIFVNLPWGTWTREKENNMSGIAILRLYEERKAWRKNHPYGFVARPVKNSDGSIDLMTWECAVPGKRGTLWEGGLYKLRMLFQEDYPATPPDCQFVPPLFHPNVYPSGAIALSLLDEDQGWRAATSIEQILLSIQELLNEPNVSDPAHTEALAIYSRNPFEYEKRVRAQAKANAVY</sequence>
<evidence type="ECO:0000256" key="9">
    <source>
        <dbReference type="ARBA" id="ARBA00044296"/>
    </source>
</evidence>
<dbReference type="InterPro" id="IPR016135">
    <property type="entry name" value="UBQ-conjugating_enzyme/RWD"/>
</dbReference>
<dbReference type="InterPro" id="IPR050113">
    <property type="entry name" value="Ub_conjugating_enzyme"/>
</dbReference>
<dbReference type="GO" id="GO:0019787">
    <property type="term" value="F:ubiquitin-like protein transferase activity"/>
    <property type="evidence" value="ECO:0007669"/>
    <property type="project" value="UniProtKB-ARBA"/>
</dbReference>
<dbReference type="PROSITE" id="PS50127">
    <property type="entry name" value="UBC_2"/>
    <property type="match status" value="1"/>
</dbReference>
<keyword evidence="4" id="KW-0547">Nucleotide-binding</keyword>
<evidence type="ECO:0000256" key="4">
    <source>
        <dbReference type="ARBA" id="ARBA00022741"/>
    </source>
</evidence>
<dbReference type="FunFam" id="3.10.110.10:FF:000035">
    <property type="entry name" value="SUMO-conjugating enzyme ubc9"/>
    <property type="match status" value="1"/>
</dbReference>
<dbReference type="PANTHER" id="PTHR24067">
    <property type="entry name" value="UBIQUITIN-CONJUGATING ENZYME E2"/>
    <property type="match status" value="1"/>
</dbReference>
<evidence type="ECO:0000313" key="11">
    <source>
        <dbReference type="EnsemblMetazoa" id="AQUA008045-PA"/>
    </source>
</evidence>
<dbReference type="STRING" id="34691.A0A182XDZ2"/>
<evidence type="ECO:0000256" key="1">
    <source>
        <dbReference type="ARBA" id="ARBA00004123"/>
    </source>
</evidence>
<evidence type="ECO:0000256" key="7">
    <source>
        <dbReference type="ARBA" id="ARBA00023242"/>
    </source>
</evidence>
<dbReference type="EnsemblMetazoa" id="AQUA008045-RA">
    <property type="protein sequence ID" value="AQUA008045-PA"/>
    <property type="gene ID" value="AQUA008045"/>
</dbReference>
<dbReference type="CDD" id="cd23798">
    <property type="entry name" value="UBCc_UBE2I"/>
    <property type="match status" value="1"/>
</dbReference>
<dbReference type="GO" id="GO:0005524">
    <property type="term" value="F:ATP binding"/>
    <property type="evidence" value="ECO:0007669"/>
    <property type="project" value="UniProtKB-KW"/>
</dbReference>
<keyword evidence="5" id="KW-0833">Ubl conjugation pathway</keyword>
<evidence type="ECO:0000256" key="2">
    <source>
        <dbReference type="ARBA" id="ARBA00004718"/>
    </source>
</evidence>
<dbReference type="SUPFAM" id="SSF54495">
    <property type="entry name" value="UBC-like"/>
    <property type="match status" value="1"/>
</dbReference>
<evidence type="ECO:0000256" key="8">
    <source>
        <dbReference type="ARBA" id="ARBA00039165"/>
    </source>
</evidence>
<evidence type="ECO:0000256" key="5">
    <source>
        <dbReference type="ARBA" id="ARBA00022786"/>
    </source>
</evidence>
<organism evidence="11 12">
    <name type="scientific">Anopheles quadriannulatus</name>
    <name type="common">Mosquito</name>
    <dbReference type="NCBI Taxonomy" id="34691"/>
    <lineage>
        <taxon>Eukaryota</taxon>
        <taxon>Metazoa</taxon>
        <taxon>Ecdysozoa</taxon>
        <taxon>Arthropoda</taxon>
        <taxon>Hexapoda</taxon>
        <taxon>Insecta</taxon>
        <taxon>Pterygota</taxon>
        <taxon>Neoptera</taxon>
        <taxon>Endopterygota</taxon>
        <taxon>Diptera</taxon>
        <taxon>Nematocera</taxon>
        <taxon>Culicoidea</taxon>
        <taxon>Culicidae</taxon>
        <taxon>Anophelinae</taxon>
        <taxon>Anopheles</taxon>
    </lineage>
</organism>
<comment type="subcellular location">
    <subcellularLocation>
        <location evidence="1">Nucleus</location>
    </subcellularLocation>
</comment>
<keyword evidence="6" id="KW-0067">ATP-binding</keyword>